<protein>
    <recommendedName>
        <fullName evidence="4">Secreted protein</fullName>
    </recommendedName>
</protein>
<proteinExistence type="predicted"/>
<dbReference type="AlphaFoldDB" id="A0A091DTT0"/>
<evidence type="ECO:0008006" key="4">
    <source>
        <dbReference type="Google" id="ProtNLM"/>
    </source>
</evidence>
<reference evidence="2 3" key="1">
    <citation type="submission" date="2013-11" db="EMBL/GenBank/DDBJ databases">
        <title>The Damaraland mole rat (Fukomys damarensis) genome and evolution of African mole rats.</title>
        <authorList>
            <person name="Gladyshev V.N."/>
            <person name="Fang X."/>
        </authorList>
    </citation>
    <scope>NUCLEOTIDE SEQUENCE [LARGE SCALE GENOMIC DNA]</scope>
    <source>
        <tissue evidence="2">Liver</tissue>
    </source>
</reference>
<evidence type="ECO:0000313" key="2">
    <source>
        <dbReference type="EMBL" id="KFO34502.1"/>
    </source>
</evidence>
<feature type="chain" id="PRO_5001873651" description="Secreted protein" evidence="1">
    <location>
        <begin position="24"/>
        <end position="101"/>
    </location>
</feature>
<feature type="signal peptide" evidence="1">
    <location>
        <begin position="1"/>
        <end position="23"/>
    </location>
</feature>
<evidence type="ECO:0000256" key="1">
    <source>
        <dbReference type="SAM" id="SignalP"/>
    </source>
</evidence>
<sequence>MVNFLRAPSPLTTFAWLFLAAEALSLRYPQCSLREQARDLTTATAHRWRIFGCGLRRVNLPGVTWWIQKSLCFKETSQSEERAMLQKVIFMGGGDVYLLSR</sequence>
<dbReference type="EMBL" id="KN121943">
    <property type="protein sequence ID" value="KFO34502.1"/>
    <property type="molecule type" value="Genomic_DNA"/>
</dbReference>
<evidence type="ECO:0000313" key="3">
    <source>
        <dbReference type="Proteomes" id="UP000028990"/>
    </source>
</evidence>
<name>A0A091DTT0_FUKDA</name>
<dbReference type="Proteomes" id="UP000028990">
    <property type="component" value="Unassembled WGS sequence"/>
</dbReference>
<organism evidence="2 3">
    <name type="scientific">Fukomys damarensis</name>
    <name type="common">Damaraland mole rat</name>
    <name type="synonym">Cryptomys damarensis</name>
    <dbReference type="NCBI Taxonomy" id="885580"/>
    <lineage>
        <taxon>Eukaryota</taxon>
        <taxon>Metazoa</taxon>
        <taxon>Chordata</taxon>
        <taxon>Craniata</taxon>
        <taxon>Vertebrata</taxon>
        <taxon>Euteleostomi</taxon>
        <taxon>Mammalia</taxon>
        <taxon>Eutheria</taxon>
        <taxon>Euarchontoglires</taxon>
        <taxon>Glires</taxon>
        <taxon>Rodentia</taxon>
        <taxon>Hystricomorpha</taxon>
        <taxon>Bathyergidae</taxon>
        <taxon>Fukomys</taxon>
    </lineage>
</organism>
<keyword evidence="3" id="KW-1185">Reference proteome</keyword>
<keyword evidence="1" id="KW-0732">Signal</keyword>
<gene>
    <name evidence="2" type="ORF">H920_04081</name>
</gene>
<accession>A0A091DTT0</accession>